<feature type="region of interest" description="Disordered" evidence="1">
    <location>
        <begin position="1"/>
        <end position="40"/>
    </location>
</feature>
<proteinExistence type="predicted"/>
<evidence type="ECO:0000259" key="2">
    <source>
        <dbReference type="Pfam" id="PF03235"/>
    </source>
</evidence>
<name>A0ABS7H999_9HYPH</name>
<evidence type="ECO:0000313" key="4">
    <source>
        <dbReference type="Proteomes" id="UP000757604"/>
    </source>
</evidence>
<dbReference type="Proteomes" id="UP000757604">
    <property type="component" value="Unassembled WGS sequence"/>
</dbReference>
<dbReference type="RefSeq" id="WP_220371815.1">
    <property type="nucleotide sequence ID" value="NZ_JAEUAO010000002.1"/>
</dbReference>
<dbReference type="PANTHER" id="PTHR39639">
    <property type="entry name" value="CHROMOSOME 16, WHOLE GENOME SHOTGUN SEQUENCE"/>
    <property type="match status" value="1"/>
</dbReference>
<protein>
    <submittedName>
        <fullName evidence="3">DUF262 domain-containing protein</fullName>
    </submittedName>
</protein>
<feature type="domain" description="GmrSD restriction endonucleases N-terminal" evidence="2">
    <location>
        <begin position="52"/>
        <end position="210"/>
    </location>
</feature>
<evidence type="ECO:0000313" key="3">
    <source>
        <dbReference type="EMBL" id="MBW9063834.1"/>
    </source>
</evidence>
<dbReference type="PANTHER" id="PTHR39639:SF1">
    <property type="entry name" value="DUF262 DOMAIN-CONTAINING PROTEIN"/>
    <property type="match status" value="1"/>
</dbReference>
<organism evidence="3 4">
    <name type="scientific">Rhizobium herbae</name>
    <dbReference type="NCBI Taxonomy" id="508661"/>
    <lineage>
        <taxon>Bacteria</taxon>
        <taxon>Pseudomonadati</taxon>
        <taxon>Pseudomonadota</taxon>
        <taxon>Alphaproteobacteria</taxon>
        <taxon>Hyphomicrobiales</taxon>
        <taxon>Rhizobiaceae</taxon>
        <taxon>Rhizobium/Agrobacterium group</taxon>
        <taxon>Rhizobium</taxon>
    </lineage>
</organism>
<keyword evidence="4" id="KW-1185">Reference proteome</keyword>
<accession>A0ABS7H999</accession>
<reference evidence="3 4" key="1">
    <citation type="journal article" date="2021" name="MBio">
        <title>Poor Competitiveness of Bradyrhizobium in Pigeon Pea Root Colonization in Indian Soils.</title>
        <authorList>
            <person name="Chalasani D."/>
            <person name="Basu A."/>
            <person name="Pullabhotla S.V.S.R.N."/>
            <person name="Jorrin B."/>
            <person name="Neal A.L."/>
            <person name="Poole P.S."/>
            <person name="Podile A.R."/>
            <person name="Tkacz A."/>
        </authorList>
    </citation>
    <scope>NUCLEOTIDE SEQUENCE [LARGE SCALE GENOMIC DNA]</scope>
    <source>
        <strain evidence="3 4">HU44</strain>
    </source>
</reference>
<dbReference type="Pfam" id="PF03235">
    <property type="entry name" value="GmrSD_N"/>
    <property type="match status" value="1"/>
</dbReference>
<dbReference type="InterPro" id="IPR004919">
    <property type="entry name" value="GmrSD_N"/>
</dbReference>
<evidence type="ECO:0000256" key="1">
    <source>
        <dbReference type="SAM" id="MobiDB-lite"/>
    </source>
</evidence>
<dbReference type="EMBL" id="JAEUAO010000002">
    <property type="protein sequence ID" value="MBW9063834.1"/>
    <property type="molecule type" value="Genomic_DNA"/>
</dbReference>
<comment type="caution">
    <text evidence="3">The sequence shown here is derived from an EMBL/GenBank/DDBJ whole genome shotgun (WGS) entry which is preliminary data.</text>
</comment>
<sequence>MAEDTDQEAEAVPADPMDEIERQEEAERETDDTNESPPRDIVAYNELRSGADLLRMYQDGDLIIQPDFQRDVVWNSTDQTRFIDSLIKQLPIPSMCFAYDANRNEWLVIDGLQRISTIVRFLNGEDWRLSKLPDIDEILRNKSPATFKTAKPGSDLRKIFSKVQNQTIPINVLRCDFSKRSHNEYLFTIFHRLNSGGLKLNNQEIRNCIYSGSFNKALKEWDNDPNWRAINNMQPGEKYRFAKQEAILRFFAFYYNRDKYKGSVAKFLNDYMSDRRNADDKVIKEHNDLFVRVVKVLAEKVMTDRPAPRIPGTVLEAVMIGVATNLDHLEASTVPHAQQLLAKFRADHSISDSELAEGLSKKDKVDARLTAAVNIFAE</sequence>
<gene>
    <name evidence="3" type="ORF">JNB71_10925</name>
</gene>